<dbReference type="InterPro" id="IPR017871">
    <property type="entry name" value="ABC_transporter-like_CS"/>
</dbReference>
<name>A0A099T4L1_METMT</name>
<dbReference type="Pfam" id="PF00005">
    <property type="entry name" value="ABC_tran"/>
    <property type="match status" value="1"/>
</dbReference>
<dbReference type="PANTHER" id="PTHR43553">
    <property type="entry name" value="HEAVY METAL TRANSPORTER"/>
    <property type="match status" value="1"/>
</dbReference>
<comment type="subcellular location">
    <subcellularLocation>
        <location evidence="1">Cell membrane</location>
    </subcellularLocation>
</comment>
<evidence type="ECO:0000256" key="2">
    <source>
        <dbReference type="ARBA" id="ARBA00022448"/>
    </source>
</evidence>
<dbReference type="AlphaFoldDB" id="A0A099T4L1"/>
<evidence type="ECO:0000313" key="8">
    <source>
        <dbReference type="Proteomes" id="UP000029859"/>
    </source>
</evidence>
<dbReference type="Proteomes" id="UP000029859">
    <property type="component" value="Unassembled WGS sequence"/>
</dbReference>
<evidence type="ECO:0000256" key="4">
    <source>
        <dbReference type="ARBA" id="ARBA00022840"/>
    </source>
</evidence>
<dbReference type="PROSITE" id="PS50893">
    <property type="entry name" value="ABC_TRANSPORTER_2"/>
    <property type="match status" value="1"/>
</dbReference>
<dbReference type="GO" id="GO:0016887">
    <property type="term" value="F:ATP hydrolysis activity"/>
    <property type="evidence" value="ECO:0007669"/>
    <property type="project" value="InterPro"/>
</dbReference>
<evidence type="ECO:0000313" key="7">
    <source>
        <dbReference type="EMBL" id="KGK99103.1"/>
    </source>
</evidence>
<dbReference type="GO" id="GO:0042626">
    <property type="term" value="F:ATPase-coupled transmembrane transporter activity"/>
    <property type="evidence" value="ECO:0007669"/>
    <property type="project" value="TreeGrafter"/>
</dbReference>
<dbReference type="GO" id="GO:0005524">
    <property type="term" value="F:ATP binding"/>
    <property type="evidence" value="ECO:0007669"/>
    <property type="project" value="UniProtKB-KW"/>
</dbReference>
<keyword evidence="4 7" id="KW-0067">ATP-binding</keyword>
<gene>
    <name evidence="7" type="ORF">LI82_03475</name>
</gene>
<comment type="function">
    <text evidence="5">Probably part of an ABC transporter complex. Responsible for energy coupling to the transport system.</text>
</comment>
<keyword evidence="3" id="KW-0547">Nucleotide-binding</keyword>
<dbReference type="InterPro" id="IPR027417">
    <property type="entry name" value="P-loop_NTPase"/>
</dbReference>
<evidence type="ECO:0000256" key="3">
    <source>
        <dbReference type="ARBA" id="ARBA00022741"/>
    </source>
</evidence>
<dbReference type="InterPro" id="IPR003593">
    <property type="entry name" value="AAA+_ATPase"/>
</dbReference>
<dbReference type="CDD" id="cd03225">
    <property type="entry name" value="ABC_cobalt_CbiO_domain1"/>
    <property type="match status" value="1"/>
</dbReference>
<accession>A0A099T4L1</accession>
<proteinExistence type="predicted"/>
<dbReference type="PROSITE" id="PS00211">
    <property type="entry name" value="ABC_TRANSPORTER_1"/>
    <property type="match status" value="1"/>
</dbReference>
<keyword evidence="8" id="KW-1185">Reference proteome</keyword>
<evidence type="ECO:0000256" key="1">
    <source>
        <dbReference type="ARBA" id="ARBA00004236"/>
    </source>
</evidence>
<dbReference type="SMART" id="SM00382">
    <property type="entry name" value="AAA"/>
    <property type="match status" value="1"/>
</dbReference>
<keyword evidence="2" id="KW-0813">Transport</keyword>
<organism evidence="7 8">
    <name type="scientific">Methanococcoides methylutens</name>
    <dbReference type="NCBI Taxonomy" id="2226"/>
    <lineage>
        <taxon>Archaea</taxon>
        <taxon>Methanobacteriati</taxon>
        <taxon>Methanobacteriota</taxon>
        <taxon>Stenosarchaea group</taxon>
        <taxon>Methanomicrobia</taxon>
        <taxon>Methanosarcinales</taxon>
        <taxon>Methanosarcinaceae</taxon>
        <taxon>Methanococcoides</taxon>
    </lineage>
</organism>
<feature type="domain" description="ABC transporter" evidence="6">
    <location>
        <begin position="3"/>
        <end position="237"/>
    </location>
</feature>
<dbReference type="SUPFAM" id="SSF52540">
    <property type="entry name" value="P-loop containing nucleoside triphosphate hydrolases"/>
    <property type="match status" value="1"/>
</dbReference>
<dbReference type="Gene3D" id="3.40.50.300">
    <property type="entry name" value="P-loop containing nucleotide triphosphate hydrolases"/>
    <property type="match status" value="1"/>
</dbReference>
<dbReference type="InterPro" id="IPR015856">
    <property type="entry name" value="ABC_transpr_CbiO/EcfA_su"/>
</dbReference>
<dbReference type="EMBL" id="JRHO01000009">
    <property type="protein sequence ID" value="KGK99103.1"/>
    <property type="molecule type" value="Genomic_DNA"/>
</dbReference>
<comment type="caution">
    <text evidence="7">The sequence shown here is derived from an EMBL/GenBank/DDBJ whole genome shotgun (WGS) entry which is preliminary data.</text>
</comment>
<dbReference type="InterPro" id="IPR003439">
    <property type="entry name" value="ABC_transporter-like_ATP-bd"/>
</dbReference>
<protein>
    <submittedName>
        <fullName evidence="7">ABC transporter ATP-binding protein</fullName>
    </submittedName>
</protein>
<reference evidence="7 8" key="1">
    <citation type="submission" date="2014-09" db="EMBL/GenBank/DDBJ databases">
        <title>Draft genome sequence of an obligately methylotrophic methanogen, Methanococcoides methylutens, isolated from marine sediment.</title>
        <authorList>
            <person name="Guan Y."/>
            <person name="Ngugi D.K."/>
            <person name="Blom J."/>
            <person name="Ali S."/>
            <person name="Ferry J.G."/>
            <person name="Stingl U."/>
        </authorList>
    </citation>
    <scope>NUCLEOTIDE SEQUENCE [LARGE SCALE GENOMIC DNA]</scope>
    <source>
        <strain evidence="7 8">DSM 2657</strain>
    </source>
</reference>
<dbReference type="InterPro" id="IPR050095">
    <property type="entry name" value="ECF_ABC_transporter_ATP-bd"/>
</dbReference>
<evidence type="ECO:0000256" key="5">
    <source>
        <dbReference type="ARBA" id="ARBA00025157"/>
    </source>
</evidence>
<evidence type="ECO:0000259" key="6">
    <source>
        <dbReference type="PROSITE" id="PS50893"/>
    </source>
</evidence>
<dbReference type="GO" id="GO:0043190">
    <property type="term" value="C:ATP-binding cassette (ABC) transporter complex"/>
    <property type="evidence" value="ECO:0007669"/>
    <property type="project" value="TreeGrafter"/>
</dbReference>
<dbReference type="RefSeq" id="WP_048193522.1">
    <property type="nucleotide sequence ID" value="NZ_CAAGSM010000002.1"/>
</dbReference>
<sequence>MSIDVKSLCFSYGEGKNGSQVLSDISFSIDGSESVGIVGKVGCGKTTLIKHLNGLLVPDSGNVLVDGLLSSEKEVCKKVGILFQHPSKQLFCNSIFEDIAYGPKNFGVSGDELDGCVHKAIREVGLAEEILERSPFSLSGGEMRLVALAGVLSSFPDYIVLDEPTSGLSSSGKANLFRILDSLKMNGVGIVLVSHQLEGVLDAVDRLIYLDDGKVAFEGTPSEYLVSMPSPVPQVTELMRGLKRSGIDVKDDIFSVDHAFEEIYAAWAKKRSVL</sequence>